<gene>
    <name evidence="3" type="ORF">SAMN04489750_3934</name>
</gene>
<dbReference type="InterPro" id="IPR005094">
    <property type="entry name" value="Endonuclease_MobA/VirD2"/>
</dbReference>
<dbReference type="AlphaFoldDB" id="A0A2Y9BLS7"/>
<protein>
    <submittedName>
        <fullName evidence="3">Relaxase/Mobilisation nuclease domain-containing protein</fullName>
    </submittedName>
</protein>
<feature type="compositionally biased region" description="Polar residues" evidence="1">
    <location>
        <begin position="518"/>
        <end position="542"/>
    </location>
</feature>
<evidence type="ECO:0000259" key="2">
    <source>
        <dbReference type="Pfam" id="PF03432"/>
    </source>
</evidence>
<dbReference type="EMBL" id="UESZ01000003">
    <property type="protein sequence ID" value="SSA59119.1"/>
    <property type="molecule type" value="Genomic_DNA"/>
</dbReference>
<evidence type="ECO:0000313" key="3">
    <source>
        <dbReference type="EMBL" id="SSA59119.1"/>
    </source>
</evidence>
<feature type="domain" description="MobA/VirD2-like nuclease" evidence="2">
    <location>
        <begin position="84"/>
        <end position="183"/>
    </location>
</feature>
<feature type="region of interest" description="Disordered" evidence="1">
    <location>
        <begin position="339"/>
        <end position="367"/>
    </location>
</feature>
<organism evidence="3 4">
    <name type="scientific">Branchiibius hedensis</name>
    <dbReference type="NCBI Taxonomy" id="672460"/>
    <lineage>
        <taxon>Bacteria</taxon>
        <taxon>Bacillati</taxon>
        <taxon>Actinomycetota</taxon>
        <taxon>Actinomycetes</taxon>
        <taxon>Micrococcales</taxon>
        <taxon>Dermacoccaceae</taxon>
        <taxon>Branchiibius</taxon>
    </lineage>
</organism>
<evidence type="ECO:0000256" key="1">
    <source>
        <dbReference type="SAM" id="MobiDB-lite"/>
    </source>
</evidence>
<reference evidence="4" key="1">
    <citation type="submission" date="2016-10" db="EMBL/GenBank/DDBJ databases">
        <authorList>
            <person name="Varghese N."/>
            <person name="Submissions S."/>
        </authorList>
    </citation>
    <scope>NUCLEOTIDE SEQUENCE [LARGE SCALE GENOMIC DNA]</scope>
    <source>
        <strain evidence="4">DSM 22951</strain>
    </source>
</reference>
<dbReference type="Proteomes" id="UP000250028">
    <property type="component" value="Unassembled WGS sequence"/>
</dbReference>
<name>A0A2Y9BLS7_9MICO</name>
<evidence type="ECO:0000313" key="4">
    <source>
        <dbReference type="Proteomes" id="UP000250028"/>
    </source>
</evidence>
<proteinExistence type="predicted"/>
<feature type="region of interest" description="Disordered" evidence="1">
    <location>
        <begin position="516"/>
        <end position="574"/>
    </location>
</feature>
<sequence>MLFWMSWCGDGAVMPNVTRGDRAAGLMCYLVGEGKRNEHTDPHLVAGDGAMLAWHDDNQLGKASAMAIARHLERPNKVYGVDVQGGHVWHCSLSLRADEGELSDERWQEIANDFVSRMGFDDQEGTKAPCRWVAVRHGLSTNGNDHIHVVVNLVREDGTKAAPWRDYKTAQDACRELEKKYGLMPVEGPERGLATRGYHPAEAEAQARSKARAKYDTWREQEARQGRQHPVWRQLPAAERGARMNAELTADQPRVALARAVRGCAAAAKDEAEFVRRMRQQNLLVRPRYADGGTDVITGYSVAARPVAGERPIWYGGNRLGRDLSLPRLRSMWEDTPQGAQAAADEWAAAKRGKRPVAPGRETRTPPPAVWEKYQAEMATQLKILAQTPPGDQARWAIAARDAAGAFAAWSTRVEATPGPLARAADELSKSAQTKRPVTGVPVHKTSFAASAMLLAAAGGKNNAAAQAAVIAQLFRSAAAIRDMRAASGQVRRQAALDQLMREELVQVARAYAPAGVASSTVPQSTTHSVTGETLTPAQASFPSPIPGRLTPTGGNSQARPTEADAARRRGRGR</sequence>
<dbReference type="Pfam" id="PF03432">
    <property type="entry name" value="Relaxase"/>
    <property type="match status" value="1"/>
</dbReference>
<accession>A0A2Y9BLS7</accession>
<keyword evidence="4" id="KW-1185">Reference proteome</keyword>